<dbReference type="EMBL" id="QJKJ01012464">
    <property type="protein sequence ID" value="RDX68581.1"/>
    <property type="molecule type" value="Genomic_DNA"/>
</dbReference>
<dbReference type="SUPFAM" id="SSF56672">
    <property type="entry name" value="DNA/RNA polymerases"/>
    <property type="match status" value="1"/>
</dbReference>
<dbReference type="AlphaFoldDB" id="A0A371ERB8"/>
<reference evidence="1" key="1">
    <citation type="submission" date="2018-05" db="EMBL/GenBank/DDBJ databases">
        <title>Draft genome of Mucuna pruriens seed.</title>
        <authorList>
            <person name="Nnadi N.E."/>
            <person name="Vos R."/>
            <person name="Hasami M.H."/>
            <person name="Devisetty U.K."/>
            <person name="Aguiy J.C."/>
        </authorList>
    </citation>
    <scope>NUCLEOTIDE SEQUENCE [LARGE SCALE GENOMIC DNA]</scope>
    <source>
        <strain evidence="1">JCA_2017</strain>
    </source>
</reference>
<dbReference type="OrthoDB" id="1400091at2759"/>
<feature type="non-terminal residue" evidence="1">
    <location>
        <position position="1"/>
    </location>
</feature>
<dbReference type="Gene3D" id="3.10.10.10">
    <property type="entry name" value="HIV Type 1 Reverse Transcriptase, subunit A, domain 1"/>
    <property type="match status" value="1"/>
</dbReference>
<dbReference type="InterPro" id="IPR043502">
    <property type="entry name" value="DNA/RNA_pol_sf"/>
</dbReference>
<sequence>MECSRTLFGFAGEQVEIRGMIEIKMVFGVGANARSIPVAHIVVNAWASYNIIIEHPVLNKLRAVVSTLHLCMKYPVGRDVGCFRMELNRHVEKQHGLFVPLYIHCYWNQAGGLEEKTIGGGEVEGDEGGNRQTINGQLHQRATIPPTWLANVVMVRKSSDKWWMCTNNTDLNKAYPKNPYLLPNID</sequence>
<keyword evidence="2" id="KW-1185">Reference proteome</keyword>
<organism evidence="1 2">
    <name type="scientific">Mucuna pruriens</name>
    <name type="common">Velvet bean</name>
    <name type="synonym">Dolichos pruriens</name>
    <dbReference type="NCBI Taxonomy" id="157652"/>
    <lineage>
        <taxon>Eukaryota</taxon>
        <taxon>Viridiplantae</taxon>
        <taxon>Streptophyta</taxon>
        <taxon>Embryophyta</taxon>
        <taxon>Tracheophyta</taxon>
        <taxon>Spermatophyta</taxon>
        <taxon>Magnoliopsida</taxon>
        <taxon>eudicotyledons</taxon>
        <taxon>Gunneridae</taxon>
        <taxon>Pentapetalae</taxon>
        <taxon>rosids</taxon>
        <taxon>fabids</taxon>
        <taxon>Fabales</taxon>
        <taxon>Fabaceae</taxon>
        <taxon>Papilionoideae</taxon>
        <taxon>50 kb inversion clade</taxon>
        <taxon>NPAAA clade</taxon>
        <taxon>indigoferoid/millettioid clade</taxon>
        <taxon>Phaseoleae</taxon>
        <taxon>Mucuna</taxon>
    </lineage>
</organism>
<protein>
    <submittedName>
        <fullName evidence="1">Uncharacterized protein</fullName>
    </submittedName>
</protein>
<name>A0A371ERB8_MUCPR</name>
<proteinExistence type="predicted"/>
<evidence type="ECO:0000313" key="2">
    <source>
        <dbReference type="Proteomes" id="UP000257109"/>
    </source>
</evidence>
<gene>
    <name evidence="1" type="ORF">CR513_52404</name>
</gene>
<dbReference type="Proteomes" id="UP000257109">
    <property type="component" value="Unassembled WGS sequence"/>
</dbReference>
<evidence type="ECO:0000313" key="1">
    <source>
        <dbReference type="EMBL" id="RDX68581.1"/>
    </source>
</evidence>
<comment type="caution">
    <text evidence="1">The sequence shown here is derived from an EMBL/GenBank/DDBJ whole genome shotgun (WGS) entry which is preliminary data.</text>
</comment>
<accession>A0A371ERB8</accession>